<dbReference type="Gene3D" id="1.20.140.10">
    <property type="entry name" value="Butyryl-CoA Dehydrogenase, subunit A, domain 3"/>
    <property type="match status" value="2"/>
</dbReference>
<dbReference type="PANTHER" id="PTHR10909:SF382">
    <property type="entry name" value="ACYL-COENZYME A OXIDASE"/>
    <property type="match status" value="1"/>
</dbReference>
<dbReference type="SUPFAM" id="SSF56645">
    <property type="entry name" value="Acyl-CoA dehydrogenase NM domain-like"/>
    <property type="match status" value="1"/>
</dbReference>
<comment type="caution">
    <text evidence="8">The sequence shown here is derived from an EMBL/GenBank/DDBJ whole genome shotgun (WGS) entry which is preliminary data.</text>
</comment>
<feature type="domain" description="Acyl-CoA oxidase C-alpha1" evidence="7">
    <location>
        <begin position="288"/>
        <end position="435"/>
    </location>
</feature>
<dbReference type="AlphaFoldDB" id="A0A8J3ZFG8"/>
<dbReference type="InterPro" id="IPR046373">
    <property type="entry name" value="Acyl-CoA_Oxase/DH_mid-dom_sf"/>
</dbReference>
<evidence type="ECO:0000313" key="8">
    <source>
        <dbReference type="EMBL" id="GIJ61833.1"/>
    </source>
</evidence>
<evidence type="ECO:0008006" key="10">
    <source>
        <dbReference type="Google" id="ProtNLM"/>
    </source>
</evidence>
<evidence type="ECO:0000256" key="2">
    <source>
        <dbReference type="ARBA" id="ARBA00006288"/>
    </source>
</evidence>
<dbReference type="GO" id="GO:0005504">
    <property type="term" value="F:fatty acid binding"/>
    <property type="evidence" value="ECO:0007669"/>
    <property type="project" value="TreeGrafter"/>
</dbReference>
<dbReference type="Pfam" id="PF01756">
    <property type="entry name" value="ACOX"/>
    <property type="match status" value="1"/>
</dbReference>
<dbReference type="Pfam" id="PF22924">
    <property type="entry name" value="ACOX_C_alpha1"/>
    <property type="match status" value="1"/>
</dbReference>
<keyword evidence="9" id="KW-1185">Reference proteome</keyword>
<dbReference type="GO" id="GO:0055088">
    <property type="term" value="P:lipid homeostasis"/>
    <property type="evidence" value="ECO:0007669"/>
    <property type="project" value="TreeGrafter"/>
</dbReference>
<dbReference type="PANTHER" id="PTHR10909">
    <property type="entry name" value="ELECTRON TRANSPORT OXIDOREDUCTASE"/>
    <property type="match status" value="1"/>
</dbReference>
<protein>
    <recommendedName>
        <fullName evidence="10">Acyl-coenzyme A oxidase</fullName>
    </recommendedName>
</protein>
<evidence type="ECO:0000256" key="5">
    <source>
        <dbReference type="ARBA" id="ARBA00023002"/>
    </source>
</evidence>
<accession>A0A8J3ZFG8</accession>
<sequence length="618" mass="64970">MTEVGPTRRELAHIVHGTDDPALHERLLAALTAPPDAAHRAGAAMDAGAGGRTRRMAHLLGRVAGCMPPAHELFDKPERLITAHAWAAVSEPALFMSLVTHYTLCLNSVFSLSGDPAELSEELRDLETGRVKGAYMVTEVGAASSHVGTRTTARFDPVAREFILDTAEAGAAKFVAAVDTPVPQVAAVLARLLVGGADCGVFAFLVDLCDARGARPGVGFSPVGELGALPLDYCLVTFRDVRLPFRRWLRDSASIDRDGVFHDPLGSADGRLQRTLSVGQALWATVPAAAAATARQSVVLALRHSSRRVSLGRMASGSPVLAYQPQRRALLTALADAFAVTCVANRARALWTQAADASASDSGAVRLTPWASVSRPLAALKGFAVATASRLIGECQVRSGLHGYLDANRLAGYAGFTTAFVTAGGSNALIAMDTGCALAEESGAESGAAPAAPGAHERIGTARWWLRLARAQEHLLAAELRGKLEKQPTREPFERWNPLLDEARELGEAYATRLAAGSVVDTLAAVSDAELIGVLRPLAGLFAVAEARRNAATLMGMGLLAPDVARSLPAVQDDLCDRVVPHLPLLQDVMGFPDELVRSPMGAVDYAAALAAGVSAWQ</sequence>
<comment type="cofactor">
    <cofactor evidence="1">
        <name>FAD</name>
        <dbReference type="ChEBI" id="CHEBI:57692"/>
    </cofactor>
</comment>
<dbReference type="Proteomes" id="UP000612585">
    <property type="component" value="Unassembled WGS sequence"/>
</dbReference>
<organism evidence="8 9">
    <name type="scientific">Virgisporangium aurantiacum</name>
    <dbReference type="NCBI Taxonomy" id="175570"/>
    <lineage>
        <taxon>Bacteria</taxon>
        <taxon>Bacillati</taxon>
        <taxon>Actinomycetota</taxon>
        <taxon>Actinomycetes</taxon>
        <taxon>Micromonosporales</taxon>
        <taxon>Micromonosporaceae</taxon>
        <taxon>Virgisporangium</taxon>
    </lineage>
</organism>
<proteinExistence type="inferred from homology"/>
<keyword evidence="3" id="KW-0285">Flavoprotein</keyword>
<evidence type="ECO:0000256" key="3">
    <source>
        <dbReference type="ARBA" id="ARBA00022630"/>
    </source>
</evidence>
<dbReference type="Gene3D" id="2.40.110.10">
    <property type="entry name" value="Butyryl-CoA Dehydrogenase, subunit A, domain 2"/>
    <property type="match status" value="1"/>
</dbReference>
<feature type="domain" description="Acyl-CoA oxidase C-terminal" evidence="6">
    <location>
        <begin position="483"/>
        <end position="605"/>
    </location>
</feature>
<evidence type="ECO:0000256" key="1">
    <source>
        <dbReference type="ARBA" id="ARBA00001974"/>
    </source>
</evidence>
<evidence type="ECO:0000259" key="7">
    <source>
        <dbReference type="Pfam" id="PF22924"/>
    </source>
</evidence>
<keyword evidence="4" id="KW-0274">FAD</keyword>
<dbReference type="GO" id="GO:0003997">
    <property type="term" value="F:acyl-CoA oxidase activity"/>
    <property type="evidence" value="ECO:0007669"/>
    <property type="project" value="InterPro"/>
</dbReference>
<dbReference type="EMBL" id="BOPG01000071">
    <property type="protein sequence ID" value="GIJ61833.1"/>
    <property type="molecule type" value="Genomic_DNA"/>
</dbReference>
<gene>
    <name evidence="8" type="ORF">Vau01_093490</name>
</gene>
<dbReference type="InterPro" id="IPR009100">
    <property type="entry name" value="AcylCoA_DH/oxidase_NM_dom_sf"/>
</dbReference>
<dbReference type="SUPFAM" id="SSF47203">
    <property type="entry name" value="Acyl-CoA dehydrogenase C-terminal domain-like"/>
    <property type="match status" value="2"/>
</dbReference>
<dbReference type="GO" id="GO:0033540">
    <property type="term" value="P:fatty acid beta-oxidation using acyl-CoA oxidase"/>
    <property type="evidence" value="ECO:0007669"/>
    <property type="project" value="TreeGrafter"/>
</dbReference>
<dbReference type="GO" id="GO:0071949">
    <property type="term" value="F:FAD binding"/>
    <property type="evidence" value="ECO:0007669"/>
    <property type="project" value="InterPro"/>
</dbReference>
<comment type="similarity">
    <text evidence="2">Belongs to the acyl-CoA oxidase family.</text>
</comment>
<evidence type="ECO:0000259" key="6">
    <source>
        <dbReference type="Pfam" id="PF01756"/>
    </source>
</evidence>
<evidence type="ECO:0000256" key="4">
    <source>
        <dbReference type="ARBA" id="ARBA00022827"/>
    </source>
</evidence>
<keyword evidence="5" id="KW-0560">Oxidoreductase</keyword>
<reference evidence="8" key="1">
    <citation type="submission" date="2021-01" db="EMBL/GenBank/DDBJ databases">
        <title>Whole genome shotgun sequence of Virgisporangium aurantiacum NBRC 16421.</title>
        <authorList>
            <person name="Komaki H."/>
            <person name="Tamura T."/>
        </authorList>
    </citation>
    <scope>NUCLEOTIDE SEQUENCE</scope>
    <source>
        <strain evidence="8">NBRC 16421</strain>
    </source>
</reference>
<dbReference type="InterPro" id="IPR012258">
    <property type="entry name" value="Acyl-CoA_oxidase"/>
</dbReference>
<dbReference type="RefSeq" id="WP_204007042.1">
    <property type="nucleotide sequence ID" value="NZ_BOPG01000071.1"/>
</dbReference>
<name>A0A8J3ZFG8_9ACTN</name>
<dbReference type="InterPro" id="IPR055060">
    <property type="entry name" value="ACOX_C_alpha1"/>
</dbReference>
<dbReference type="InterPro" id="IPR036250">
    <property type="entry name" value="AcylCo_DH-like_C"/>
</dbReference>
<dbReference type="InterPro" id="IPR002655">
    <property type="entry name" value="Acyl-CoA_oxidase_C"/>
</dbReference>
<evidence type="ECO:0000313" key="9">
    <source>
        <dbReference type="Proteomes" id="UP000612585"/>
    </source>
</evidence>